<name>A0ABP4EMX5_9ACTN</name>
<reference evidence="2" key="1">
    <citation type="journal article" date="2019" name="Int. J. Syst. Evol. Microbiol.">
        <title>The Global Catalogue of Microorganisms (GCM) 10K type strain sequencing project: providing services to taxonomists for standard genome sequencing and annotation.</title>
        <authorList>
            <consortium name="The Broad Institute Genomics Platform"/>
            <consortium name="The Broad Institute Genome Sequencing Center for Infectious Disease"/>
            <person name="Wu L."/>
            <person name="Ma J."/>
        </authorList>
    </citation>
    <scope>NUCLEOTIDE SEQUENCE [LARGE SCALE GENOMIC DNA]</scope>
    <source>
        <strain evidence="2">JCM 13002</strain>
    </source>
</reference>
<evidence type="ECO:0000313" key="1">
    <source>
        <dbReference type="EMBL" id="GAA1113001.1"/>
    </source>
</evidence>
<dbReference type="EMBL" id="BAAALD010000087">
    <property type="protein sequence ID" value="GAA1113001.1"/>
    <property type="molecule type" value="Genomic_DNA"/>
</dbReference>
<gene>
    <name evidence="1" type="ORF">GCM10009663_62400</name>
</gene>
<evidence type="ECO:0000313" key="2">
    <source>
        <dbReference type="Proteomes" id="UP001499987"/>
    </source>
</evidence>
<dbReference type="Proteomes" id="UP001499987">
    <property type="component" value="Unassembled WGS sequence"/>
</dbReference>
<comment type="caution">
    <text evidence="1">The sequence shown here is derived from an EMBL/GenBank/DDBJ whole genome shotgun (WGS) entry which is preliminary data.</text>
</comment>
<organism evidence="1 2">
    <name type="scientific">Kitasatospora arboriphila</name>
    <dbReference type="NCBI Taxonomy" id="258052"/>
    <lineage>
        <taxon>Bacteria</taxon>
        <taxon>Bacillati</taxon>
        <taxon>Actinomycetota</taxon>
        <taxon>Actinomycetes</taxon>
        <taxon>Kitasatosporales</taxon>
        <taxon>Streptomycetaceae</taxon>
        <taxon>Kitasatospora</taxon>
    </lineage>
</organism>
<dbReference type="RefSeq" id="WP_344627051.1">
    <property type="nucleotide sequence ID" value="NZ_BAAALD010000087.1"/>
</dbReference>
<keyword evidence="2" id="KW-1185">Reference proteome</keyword>
<protein>
    <submittedName>
        <fullName evidence="1">Uncharacterized protein</fullName>
    </submittedName>
</protein>
<accession>A0ABP4EMX5</accession>
<proteinExistence type="predicted"/>
<sequence length="95" mass="10157">MSEPTPYDHDRAAYTREALARLVLADNVTEVADSAAGLVATGNDADTGFGGRASQARQLIELAERTLSSAVIYELERGSSWEQIAAYLEIGPDEA</sequence>